<reference evidence="3" key="1">
    <citation type="submission" date="2014-09" db="EMBL/GenBank/DDBJ databases">
        <authorList>
            <person name="Magalhaes I.L.F."/>
            <person name="Oliveira U."/>
            <person name="Santos F.R."/>
            <person name="Vidigal T.H.D.A."/>
            <person name="Brescovit A.D."/>
            <person name="Santos A.J."/>
        </authorList>
    </citation>
    <scope>NUCLEOTIDE SEQUENCE</scope>
    <source>
        <tissue evidence="3">Shoot tissue taken approximately 20 cm above the soil surface</tissue>
    </source>
</reference>
<dbReference type="AlphaFoldDB" id="A0A0A9E3I6"/>
<organism evidence="3">
    <name type="scientific">Arundo donax</name>
    <name type="common">Giant reed</name>
    <name type="synonym">Donax arundinaceus</name>
    <dbReference type="NCBI Taxonomy" id="35708"/>
    <lineage>
        <taxon>Eukaryota</taxon>
        <taxon>Viridiplantae</taxon>
        <taxon>Streptophyta</taxon>
        <taxon>Embryophyta</taxon>
        <taxon>Tracheophyta</taxon>
        <taxon>Spermatophyta</taxon>
        <taxon>Magnoliopsida</taxon>
        <taxon>Liliopsida</taxon>
        <taxon>Poales</taxon>
        <taxon>Poaceae</taxon>
        <taxon>PACMAD clade</taxon>
        <taxon>Arundinoideae</taxon>
        <taxon>Arundineae</taxon>
        <taxon>Arundo</taxon>
    </lineage>
</organism>
<reference evidence="3" key="2">
    <citation type="journal article" date="2015" name="Data Brief">
        <title>Shoot transcriptome of the giant reed, Arundo donax.</title>
        <authorList>
            <person name="Barrero R.A."/>
            <person name="Guerrero F.D."/>
            <person name="Moolhuijzen P."/>
            <person name="Goolsby J.A."/>
            <person name="Tidwell J."/>
            <person name="Bellgard S.E."/>
            <person name="Bellgard M.I."/>
        </authorList>
    </citation>
    <scope>NUCLEOTIDE SEQUENCE</scope>
    <source>
        <tissue evidence="3">Shoot tissue taken approximately 20 cm above the soil surface</tissue>
    </source>
</reference>
<feature type="domain" description="DUF8040" evidence="2">
    <location>
        <begin position="58"/>
        <end position="106"/>
    </location>
</feature>
<proteinExistence type="predicted"/>
<protein>
    <recommendedName>
        <fullName evidence="2">DUF8040 domain-containing protein</fullName>
    </recommendedName>
</protein>
<feature type="transmembrane region" description="Helical" evidence="1">
    <location>
        <begin position="12"/>
        <end position="30"/>
    </location>
</feature>
<evidence type="ECO:0000313" key="3">
    <source>
        <dbReference type="EMBL" id="JAD90542.1"/>
    </source>
</evidence>
<dbReference type="EMBL" id="GBRH01207353">
    <property type="protein sequence ID" value="JAD90542.1"/>
    <property type="molecule type" value="Transcribed_RNA"/>
</dbReference>
<sequence length="141" mass="16470">MDDLVAKRQKIIARAAGLVATMCAYTLFVYRRVGRTPPITYGPLAERDRIRMDNLRFIFHNDDRHCVEQLCMRRAPFFHLCTLLRTRHLLRDTIHSSVEEQVAIFFQEVLYAIGELRGEMIQPPSNDVHQADRRQLSSVML</sequence>
<keyword evidence="1" id="KW-0812">Transmembrane</keyword>
<accession>A0A0A9E3I6</accession>
<dbReference type="Pfam" id="PF26138">
    <property type="entry name" value="DUF8040"/>
    <property type="match status" value="1"/>
</dbReference>
<name>A0A0A9E3I6_ARUDO</name>
<keyword evidence="1" id="KW-1133">Transmembrane helix</keyword>
<evidence type="ECO:0000256" key="1">
    <source>
        <dbReference type="SAM" id="Phobius"/>
    </source>
</evidence>
<keyword evidence="1" id="KW-0472">Membrane</keyword>
<dbReference type="InterPro" id="IPR058353">
    <property type="entry name" value="DUF8040"/>
</dbReference>
<evidence type="ECO:0000259" key="2">
    <source>
        <dbReference type="Pfam" id="PF26138"/>
    </source>
</evidence>